<proteinExistence type="predicted"/>
<protein>
    <recommendedName>
        <fullName evidence="3">Phorbol-ester/DAG-type domain-containing protein</fullName>
    </recommendedName>
</protein>
<dbReference type="GO" id="GO:0016020">
    <property type="term" value="C:membrane"/>
    <property type="evidence" value="ECO:0007669"/>
    <property type="project" value="UniProtKB-SubCell"/>
</dbReference>
<dbReference type="AlphaFoldDB" id="A0AAN8S4M8"/>
<keyword evidence="2" id="KW-0862">Zinc</keyword>
<dbReference type="Proteomes" id="UP001372834">
    <property type="component" value="Unassembled WGS sequence"/>
</dbReference>
<dbReference type="InterPro" id="IPR002219">
    <property type="entry name" value="PKC_DAG/PE"/>
</dbReference>
<feature type="domain" description="Phorbol-ester/DAG-type" evidence="3">
    <location>
        <begin position="21"/>
        <end position="53"/>
    </location>
</feature>
<evidence type="ECO:0000313" key="4">
    <source>
        <dbReference type="EMBL" id="KAK6624972.1"/>
    </source>
</evidence>
<accession>A0AAN8S4M8</accession>
<dbReference type="GO" id="GO:0005829">
    <property type="term" value="C:cytosol"/>
    <property type="evidence" value="ECO:0007669"/>
    <property type="project" value="TreeGrafter"/>
</dbReference>
<reference evidence="4 5" key="1">
    <citation type="submission" date="2023-10" db="EMBL/GenBank/DDBJ databases">
        <title>Genomes of two closely related lineages of the louse Polyplax serrata with different host specificities.</title>
        <authorList>
            <person name="Martinu J."/>
            <person name="Tarabai H."/>
            <person name="Stefka J."/>
            <person name="Hypsa V."/>
        </authorList>
    </citation>
    <scope>NUCLEOTIDE SEQUENCE [LARGE SCALE GENOMIC DNA]</scope>
    <source>
        <strain evidence="4">HR10_N</strain>
    </source>
</reference>
<evidence type="ECO:0000256" key="2">
    <source>
        <dbReference type="ARBA" id="ARBA00022833"/>
    </source>
</evidence>
<name>A0AAN8S4M8_POLSC</name>
<dbReference type="Gene3D" id="3.30.60.20">
    <property type="match status" value="1"/>
</dbReference>
<dbReference type="GO" id="GO:0035556">
    <property type="term" value="P:intracellular signal transduction"/>
    <property type="evidence" value="ECO:0007669"/>
    <property type="project" value="TreeGrafter"/>
</dbReference>
<evidence type="ECO:0000313" key="5">
    <source>
        <dbReference type="Proteomes" id="UP001372834"/>
    </source>
</evidence>
<sequence length="127" mass="14598">MADTLFQTNLPIAKCPDSRTKHRFKVHTYSSPTFCDHCGSLLYGVIHQGMQCEGPDLHRYYPSISIEISKKSKRWKWEVSFGTTLYPGIVRVFFDRPWLMWLMSSRMELIAGRLLLPKSLSLSSGLA</sequence>
<dbReference type="GO" id="GO:0007200">
    <property type="term" value="P:phospholipase C-activating G protein-coupled receptor signaling pathway"/>
    <property type="evidence" value="ECO:0007669"/>
    <property type="project" value="TreeGrafter"/>
</dbReference>
<comment type="caution">
    <text evidence="4">The sequence shown here is derived from an EMBL/GenBank/DDBJ whole genome shotgun (WGS) entry which is preliminary data.</text>
</comment>
<dbReference type="EMBL" id="JAWJWE010000037">
    <property type="protein sequence ID" value="KAK6624972.1"/>
    <property type="molecule type" value="Genomic_DNA"/>
</dbReference>
<gene>
    <name evidence="4" type="ORF">RUM43_005263</name>
</gene>
<evidence type="ECO:0000259" key="3">
    <source>
        <dbReference type="PROSITE" id="PS50081"/>
    </source>
</evidence>
<dbReference type="SUPFAM" id="SSF57889">
    <property type="entry name" value="Cysteine-rich domain"/>
    <property type="match status" value="1"/>
</dbReference>
<organism evidence="4 5">
    <name type="scientific">Polyplax serrata</name>
    <name type="common">Common mouse louse</name>
    <dbReference type="NCBI Taxonomy" id="468196"/>
    <lineage>
        <taxon>Eukaryota</taxon>
        <taxon>Metazoa</taxon>
        <taxon>Ecdysozoa</taxon>
        <taxon>Arthropoda</taxon>
        <taxon>Hexapoda</taxon>
        <taxon>Insecta</taxon>
        <taxon>Pterygota</taxon>
        <taxon>Neoptera</taxon>
        <taxon>Paraneoptera</taxon>
        <taxon>Psocodea</taxon>
        <taxon>Troctomorpha</taxon>
        <taxon>Phthiraptera</taxon>
        <taxon>Anoplura</taxon>
        <taxon>Polyplacidae</taxon>
        <taxon>Polyplax</taxon>
    </lineage>
</organism>
<dbReference type="PANTHER" id="PTHR22968">
    <property type="entry name" value="PROTEIN KINASE C, MU"/>
    <property type="match status" value="1"/>
</dbReference>
<dbReference type="PROSITE" id="PS50081">
    <property type="entry name" value="ZF_DAG_PE_2"/>
    <property type="match status" value="1"/>
</dbReference>
<dbReference type="InterPro" id="IPR046349">
    <property type="entry name" value="C1-like_sf"/>
</dbReference>
<dbReference type="GO" id="GO:0008270">
    <property type="term" value="F:zinc ion binding"/>
    <property type="evidence" value="ECO:0007669"/>
    <property type="project" value="UniProtKB-KW"/>
</dbReference>
<dbReference type="PANTHER" id="PTHR22968:SF14">
    <property type="entry name" value="PROTEIN KINASE C"/>
    <property type="match status" value="1"/>
</dbReference>
<evidence type="ECO:0000256" key="1">
    <source>
        <dbReference type="ARBA" id="ARBA00022723"/>
    </source>
</evidence>
<dbReference type="Pfam" id="PF00130">
    <property type="entry name" value="C1_1"/>
    <property type="match status" value="1"/>
</dbReference>
<dbReference type="GO" id="GO:0004674">
    <property type="term" value="F:protein serine/threonine kinase activity"/>
    <property type="evidence" value="ECO:0007669"/>
    <property type="project" value="UniProtKB-KW"/>
</dbReference>
<keyword evidence="1" id="KW-0479">Metal-binding</keyword>